<reference evidence="2" key="1">
    <citation type="submission" date="2021-01" db="EMBL/GenBank/DDBJ databases">
        <authorList>
            <person name="Corre E."/>
            <person name="Pelletier E."/>
            <person name="Niang G."/>
            <person name="Scheremetjew M."/>
            <person name="Finn R."/>
            <person name="Kale V."/>
            <person name="Holt S."/>
            <person name="Cochrane G."/>
            <person name="Meng A."/>
            <person name="Brown T."/>
            <person name="Cohen L."/>
        </authorList>
    </citation>
    <scope>NUCLEOTIDE SEQUENCE</scope>
    <source>
        <strain evidence="2">NIES-2562</strain>
    </source>
</reference>
<sequence>MYSHFRYTSTMKCCLSYQWYCASSFSSSKSEGLKNVVTTPVRDSYHFFVLVSHHLTSTGVLGKYYRSTGAFSTTPEPYSHLHPEKHKFQSVEKGEKKRERLLGSVLGSTAAKRAKTEDVT</sequence>
<name>A0A7S3GH35_9EUKA</name>
<dbReference type="EMBL" id="HBIB01043433">
    <property type="protein sequence ID" value="CAE0266037.1"/>
    <property type="molecule type" value="Transcribed_RNA"/>
</dbReference>
<feature type="region of interest" description="Disordered" evidence="1">
    <location>
        <begin position="74"/>
        <end position="120"/>
    </location>
</feature>
<gene>
    <name evidence="2" type="ORF">PBIL07802_LOCUS28375</name>
</gene>
<evidence type="ECO:0000313" key="2">
    <source>
        <dbReference type="EMBL" id="CAE0266037.1"/>
    </source>
</evidence>
<dbReference type="AlphaFoldDB" id="A0A7S3GH35"/>
<protein>
    <submittedName>
        <fullName evidence="2">Uncharacterized protein</fullName>
    </submittedName>
</protein>
<organism evidence="2">
    <name type="scientific">Palpitomonas bilix</name>
    <dbReference type="NCBI Taxonomy" id="652834"/>
    <lineage>
        <taxon>Eukaryota</taxon>
        <taxon>Eukaryota incertae sedis</taxon>
    </lineage>
</organism>
<evidence type="ECO:0000256" key="1">
    <source>
        <dbReference type="SAM" id="MobiDB-lite"/>
    </source>
</evidence>
<accession>A0A7S3GH35</accession>
<proteinExistence type="predicted"/>
<feature type="compositionally biased region" description="Basic and acidic residues" evidence="1">
    <location>
        <begin position="79"/>
        <end position="101"/>
    </location>
</feature>